<gene>
    <name evidence="2" type="ORF">OLC1_LOCUS18976</name>
</gene>
<keyword evidence="1" id="KW-0812">Transmembrane</keyword>
<dbReference type="PANTHER" id="PTHR46995">
    <property type="entry name" value="OS09G0508200 PROTEIN"/>
    <property type="match status" value="1"/>
</dbReference>
<evidence type="ECO:0000256" key="1">
    <source>
        <dbReference type="SAM" id="Phobius"/>
    </source>
</evidence>
<evidence type="ECO:0000313" key="2">
    <source>
        <dbReference type="EMBL" id="CAI9111633.1"/>
    </source>
</evidence>
<feature type="transmembrane region" description="Helical" evidence="1">
    <location>
        <begin position="21"/>
        <end position="44"/>
    </location>
</feature>
<sequence length="201" mass="21495">MSRGEKKNELNDAKMKMGEELGRRVVMALLVAGCLWVLLTWGVVGGGVEAVRTINVGSSAPHITVMGMVYCDICYNNSFSTHSFFLPGVEVRIDCKFKAHSATTSEDITFSVNRSTNRYGIYKLQIGSVDGVNCAAGFGNSCRATLLSPSTAAAACSVPGSTTTSDEITIESTLSNTCIYSLTALNYRPPSLNLTLCPPPY</sequence>
<evidence type="ECO:0000313" key="3">
    <source>
        <dbReference type="Proteomes" id="UP001161247"/>
    </source>
</evidence>
<dbReference type="EMBL" id="OX459123">
    <property type="protein sequence ID" value="CAI9111633.1"/>
    <property type="molecule type" value="Genomic_DNA"/>
</dbReference>
<dbReference type="AlphaFoldDB" id="A0AAV1DY17"/>
<keyword evidence="1" id="KW-0472">Membrane</keyword>
<protein>
    <submittedName>
        <fullName evidence="2">OLC1v1011897C1</fullName>
    </submittedName>
</protein>
<keyword evidence="1" id="KW-1133">Transmembrane helix</keyword>
<dbReference type="Proteomes" id="UP001161247">
    <property type="component" value="Chromosome 6"/>
</dbReference>
<dbReference type="PANTHER" id="PTHR46995:SF4">
    <property type="entry name" value="POLLEN OLE E 1 ALLERGEN AND EXTENSIN FAMILY PROTEIN"/>
    <property type="match status" value="1"/>
</dbReference>
<accession>A0AAV1DY17</accession>
<dbReference type="Pfam" id="PF01190">
    <property type="entry name" value="Pollen_Ole_e_1"/>
    <property type="match status" value="1"/>
</dbReference>
<proteinExistence type="predicted"/>
<organism evidence="2 3">
    <name type="scientific">Oldenlandia corymbosa var. corymbosa</name>
    <dbReference type="NCBI Taxonomy" id="529605"/>
    <lineage>
        <taxon>Eukaryota</taxon>
        <taxon>Viridiplantae</taxon>
        <taxon>Streptophyta</taxon>
        <taxon>Embryophyta</taxon>
        <taxon>Tracheophyta</taxon>
        <taxon>Spermatophyta</taxon>
        <taxon>Magnoliopsida</taxon>
        <taxon>eudicotyledons</taxon>
        <taxon>Gunneridae</taxon>
        <taxon>Pentapetalae</taxon>
        <taxon>asterids</taxon>
        <taxon>lamiids</taxon>
        <taxon>Gentianales</taxon>
        <taxon>Rubiaceae</taxon>
        <taxon>Rubioideae</taxon>
        <taxon>Spermacoceae</taxon>
        <taxon>Hedyotis-Oldenlandia complex</taxon>
        <taxon>Oldenlandia</taxon>
    </lineage>
</organism>
<reference evidence="2" key="1">
    <citation type="submission" date="2023-03" db="EMBL/GenBank/DDBJ databases">
        <authorList>
            <person name="Julca I."/>
        </authorList>
    </citation>
    <scope>NUCLEOTIDE SEQUENCE</scope>
</reference>
<keyword evidence="3" id="KW-1185">Reference proteome</keyword>
<name>A0AAV1DY17_OLDCO</name>